<dbReference type="PANTHER" id="PTHR24068">
    <property type="entry name" value="UBIQUITIN-CONJUGATING ENZYME E2"/>
    <property type="match status" value="1"/>
</dbReference>
<feature type="compositionally biased region" description="Basic and acidic residues" evidence="7">
    <location>
        <begin position="92"/>
        <end position="104"/>
    </location>
</feature>
<dbReference type="Gene3D" id="3.10.110.10">
    <property type="entry name" value="Ubiquitin Conjugating Enzyme"/>
    <property type="match status" value="1"/>
</dbReference>
<dbReference type="OrthoDB" id="7851174at2759"/>
<organism evidence="9 10">
    <name type="scientific">Trichogramma brassicae</name>
    <dbReference type="NCBI Taxonomy" id="86971"/>
    <lineage>
        <taxon>Eukaryota</taxon>
        <taxon>Metazoa</taxon>
        <taxon>Ecdysozoa</taxon>
        <taxon>Arthropoda</taxon>
        <taxon>Hexapoda</taxon>
        <taxon>Insecta</taxon>
        <taxon>Pterygota</taxon>
        <taxon>Neoptera</taxon>
        <taxon>Endopterygota</taxon>
        <taxon>Hymenoptera</taxon>
        <taxon>Apocrita</taxon>
        <taxon>Proctotrupomorpha</taxon>
        <taxon>Chalcidoidea</taxon>
        <taxon>Trichogrammatidae</taxon>
        <taxon>Trichogramma</taxon>
    </lineage>
</organism>
<evidence type="ECO:0000256" key="2">
    <source>
        <dbReference type="ARBA" id="ARBA00022679"/>
    </source>
</evidence>
<feature type="compositionally biased region" description="Acidic residues" evidence="7">
    <location>
        <begin position="105"/>
        <end position="133"/>
    </location>
</feature>
<dbReference type="AlphaFoldDB" id="A0A6H5IKE6"/>
<dbReference type="Pfam" id="PF00179">
    <property type="entry name" value="UQ_con"/>
    <property type="match status" value="1"/>
</dbReference>
<proteinExistence type="predicted"/>
<evidence type="ECO:0000256" key="7">
    <source>
        <dbReference type="SAM" id="MobiDB-lite"/>
    </source>
</evidence>
<evidence type="ECO:0000256" key="5">
    <source>
        <dbReference type="ARBA" id="ARBA00022840"/>
    </source>
</evidence>
<keyword evidence="5" id="KW-0067">ATP-binding</keyword>
<protein>
    <recommendedName>
        <fullName evidence="1">E2 ubiquitin-conjugating enzyme</fullName>
        <ecNumber evidence="1">2.3.2.23</ecNumber>
    </recommendedName>
</protein>
<feature type="region of interest" description="Disordered" evidence="7">
    <location>
        <begin position="351"/>
        <end position="385"/>
    </location>
</feature>
<evidence type="ECO:0000313" key="10">
    <source>
        <dbReference type="Proteomes" id="UP000479190"/>
    </source>
</evidence>
<dbReference type="InterPro" id="IPR000608">
    <property type="entry name" value="UBC"/>
</dbReference>
<dbReference type="Proteomes" id="UP000479190">
    <property type="component" value="Unassembled WGS sequence"/>
</dbReference>
<keyword evidence="4" id="KW-0833">Ubl conjugation pathway</keyword>
<evidence type="ECO:0000256" key="3">
    <source>
        <dbReference type="ARBA" id="ARBA00022741"/>
    </source>
</evidence>
<evidence type="ECO:0000313" key="9">
    <source>
        <dbReference type="EMBL" id="CAB0037635.1"/>
    </source>
</evidence>
<sequence>MPKVEVDTAHRFLAGIKEEEMMVFIRMAFKPFENYLPILKVEKESQNYVKLCAMIRELIPNVDLDNVIPPKRLQKVNEAIEDKNENDDDEKKDESVEDDSKFENVENETEDVPNVEDVDESAENENAEPDAEEVPIVQEIPIVERQTVLSQYMARRLVQSISTVLLPQLHRSITVRARLDGAHKVNKKIVRDDQEERDLQRVPIALAMVKLLQKLPSNILDTNVRGLVGSFDSTFTRCFTHEFIKNHSQGYYILNRNWKGSCPKRISGGWIKHAVTRDRLSSKVRVSSCYTYVANVSTYLPICLSLGEFLMYDSFESRFRIDFLTTDDRKLVCSLKFCDCTRAVIRANMSSGAGSSGSGRGRGSSIADNKPESKETKPNPKMSKALGTSAKRIQKELAEITLDPPPNCSAGPKGDNLYEWVSTILGPPGSVYEGGVFFLDIHFSPEYPFKPPKVTFRTRIYHCNINSQGVICLDILKDNWSPALTISKVLLSICSLLTDCNPADPLVGSIATQYIQNREEHDRIARLWTKRYAT</sequence>
<evidence type="ECO:0000256" key="1">
    <source>
        <dbReference type="ARBA" id="ARBA00012486"/>
    </source>
</evidence>
<keyword evidence="2" id="KW-0808">Transferase</keyword>
<dbReference type="EMBL" id="CADCXV010000863">
    <property type="protein sequence ID" value="CAB0037635.1"/>
    <property type="molecule type" value="Genomic_DNA"/>
</dbReference>
<feature type="active site" description="Glycyl thioester intermediate" evidence="6">
    <location>
        <position position="472"/>
    </location>
</feature>
<keyword evidence="3" id="KW-0547">Nucleotide-binding</keyword>
<dbReference type="GO" id="GO:0005524">
    <property type="term" value="F:ATP binding"/>
    <property type="evidence" value="ECO:0007669"/>
    <property type="project" value="UniProtKB-KW"/>
</dbReference>
<dbReference type="EC" id="2.3.2.23" evidence="1"/>
<dbReference type="SUPFAM" id="SSF54495">
    <property type="entry name" value="UBC-like"/>
    <property type="match status" value="1"/>
</dbReference>
<dbReference type="FunFam" id="3.10.110.10:FF:000003">
    <property type="entry name" value="Ubiquitin-conjugating enzyme E2 E3"/>
    <property type="match status" value="1"/>
</dbReference>
<evidence type="ECO:0000259" key="8">
    <source>
        <dbReference type="PROSITE" id="PS50127"/>
    </source>
</evidence>
<feature type="region of interest" description="Disordered" evidence="7">
    <location>
        <begin position="77"/>
        <end position="133"/>
    </location>
</feature>
<dbReference type="PROSITE" id="PS50127">
    <property type="entry name" value="UBC_2"/>
    <property type="match status" value="1"/>
</dbReference>
<reference evidence="9 10" key="1">
    <citation type="submission" date="2020-02" db="EMBL/GenBank/DDBJ databases">
        <authorList>
            <person name="Ferguson B K."/>
        </authorList>
    </citation>
    <scope>NUCLEOTIDE SEQUENCE [LARGE SCALE GENOMIC DNA]</scope>
</reference>
<keyword evidence="10" id="KW-1185">Reference proteome</keyword>
<dbReference type="SMART" id="SM00212">
    <property type="entry name" value="UBCc"/>
    <property type="match status" value="1"/>
</dbReference>
<dbReference type="GO" id="GO:0061631">
    <property type="term" value="F:ubiquitin conjugating enzyme activity"/>
    <property type="evidence" value="ECO:0007669"/>
    <property type="project" value="UniProtKB-EC"/>
</dbReference>
<dbReference type="InterPro" id="IPR023313">
    <property type="entry name" value="UBQ-conjugating_AS"/>
</dbReference>
<evidence type="ECO:0000256" key="4">
    <source>
        <dbReference type="ARBA" id="ARBA00022786"/>
    </source>
</evidence>
<dbReference type="CDD" id="cd23793">
    <property type="entry name" value="UBCc_UBE2E"/>
    <property type="match status" value="1"/>
</dbReference>
<feature type="domain" description="UBC core" evidence="8">
    <location>
        <begin position="388"/>
        <end position="534"/>
    </location>
</feature>
<dbReference type="PROSITE" id="PS00183">
    <property type="entry name" value="UBC_1"/>
    <property type="match status" value="1"/>
</dbReference>
<accession>A0A6H5IKE6</accession>
<evidence type="ECO:0000256" key="6">
    <source>
        <dbReference type="PROSITE-ProRule" id="PRU10133"/>
    </source>
</evidence>
<name>A0A6H5IKE6_9HYME</name>
<feature type="compositionally biased region" description="Basic and acidic residues" evidence="7">
    <location>
        <begin position="369"/>
        <end position="378"/>
    </location>
</feature>
<dbReference type="InterPro" id="IPR016135">
    <property type="entry name" value="UBQ-conjugating_enzyme/RWD"/>
</dbReference>
<gene>
    <name evidence="9" type="ORF">TBRA_LOCUS9456</name>
</gene>